<sequence>MIQEFFEKPVNREKLRNDLFDGLEVSKNRKNMRDFHKYPVIYLNFKDDESNNYESAIEYLKDKISDLFKYQGEKINIENLKNDEQTKWKKIKDMKENETGLTQSIRFLCDCLIKFYKRKCIVLIDEYDKALMNSFEKKYYDEMYSIIKSLFSNTFKGNDNLYFGITTGCLPLGLNSFYSGVNNFYECSLLKDQYFNDCYGFTENELNKILSDFGITHTDDQRDMIRKKYDGYTCHTNGQGTIKNLYNPFSIMNFIKEYSSKKGKKIEYGDFWCNSGKEIIIKKTIEENELSFTKNFLSLLYGNIIVIEAAKEIVLKENYNEDEIMIILLDSRYLTLSDEKEYKKNINNMDDQMTKALLNKIEVNNLSLDEPESTEEYENSYQIEKYKHKIINEIEKKKKEIC</sequence>
<evidence type="ECO:0000313" key="2">
    <source>
        <dbReference type="EMBL" id="ORX49564.1"/>
    </source>
</evidence>
<proteinExistence type="predicted"/>
<evidence type="ECO:0000259" key="1">
    <source>
        <dbReference type="Pfam" id="PF09820"/>
    </source>
</evidence>
<reference evidence="2 3" key="1">
    <citation type="submission" date="2016-08" db="EMBL/GenBank/DDBJ databases">
        <title>Genomes of anaerobic fungi encode conserved fungal cellulosomes for biomass hydrolysis.</title>
        <authorList>
            <consortium name="DOE Joint Genome Institute"/>
            <person name="Haitjema C.H."/>
            <person name="Gilmore S.P."/>
            <person name="Henske J.K."/>
            <person name="Solomon K.V."/>
            <person name="De Groot R."/>
            <person name="Kuo A."/>
            <person name="Mondo S.J."/>
            <person name="Salamov A.A."/>
            <person name="Labutti K."/>
            <person name="Zhao Z."/>
            <person name="Chiniquy J."/>
            <person name="Barry K."/>
            <person name="Brewer H.M."/>
            <person name="Purvine S.O."/>
            <person name="Wright A.T."/>
            <person name="Boxma B."/>
            <person name="Van Alen T."/>
            <person name="Hackstein J.H."/>
            <person name="Baker S.E."/>
            <person name="Grigoriev I.V."/>
            <person name="O'Malley M.A."/>
        </authorList>
    </citation>
    <scope>NUCLEOTIDE SEQUENCE [LARGE SCALE GENOMIC DNA]</scope>
    <source>
        <strain evidence="3">finn</strain>
    </source>
</reference>
<protein>
    <recommendedName>
        <fullName evidence="1">AAA-ATPase-like domain-containing protein</fullName>
    </recommendedName>
</protein>
<feature type="domain" description="AAA-ATPase-like" evidence="1">
    <location>
        <begin position="1"/>
        <end position="175"/>
    </location>
</feature>
<dbReference type="Proteomes" id="UP000193719">
    <property type="component" value="Unassembled WGS sequence"/>
</dbReference>
<organism evidence="2 3">
    <name type="scientific">Piromyces finnis</name>
    <dbReference type="NCBI Taxonomy" id="1754191"/>
    <lineage>
        <taxon>Eukaryota</taxon>
        <taxon>Fungi</taxon>
        <taxon>Fungi incertae sedis</taxon>
        <taxon>Chytridiomycota</taxon>
        <taxon>Chytridiomycota incertae sedis</taxon>
        <taxon>Neocallimastigomycetes</taxon>
        <taxon>Neocallimastigales</taxon>
        <taxon>Neocallimastigaceae</taxon>
        <taxon>Piromyces</taxon>
    </lineage>
</organism>
<gene>
    <name evidence="2" type="ORF">BCR36DRAFT_583679</name>
</gene>
<dbReference type="PANTHER" id="PTHR34825:SF1">
    <property type="entry name" value="AAA-ATPASE-LIKE DOMAIN-CONTAINING PROTEIN"/>
    <property type="match status" value="1"/>
</dbReference>
<name>A0A1Y1V9X7_9FUNG</name>
<dbReference type="STRING" id="1754191.A0A1Y1V9X7"/>
<dbReference type="PANTHER" id="PTHR34825">
    <property type="entry name" value="CONSERVED PROTEIN, WITH A WEAK D-GALACTARATE DEHYDRATASE/ALTRONATE HYDROLASE DOMAIN"/>
    <property type="match status" value="1"/>
</dbReference>
<dbReference type="InterPro" id="IPR018631">
    <property type="entry name" value="AAA-ATPase-like_dom"/>
</dbReference>
<keyword evidence="3" id="KW-1185">Reference proteome</keyword>
<dbReference type="OrthoDB" id="2143434at2759"/>
<accession>A0A1Y1V9X7</accession>
<dbReference type="AlphaFoldDB" id="A0A1Y1V9X7"/>
<dbReference type="SUPFAM" id="SSF52540">
    <property type="entry name" value="P-loop containing nucleoside triphosphate hydrolases"/>
    <property type="match status" value="1"/>
</dbReference>
<dbReference type="InterPro" id="IPR027417">
    <property type="entry name" value="P-loop_NTPase"/>
</dbReference>
<dbReference type="EMBL" id="MCFH01000023">
    <property type="protein sequence ID" value="ORX49564.1"/>
    <property type="molecule type" value="Genomic_DNA"/>
</dbReference>
<reference evidence="2 3" key="2">
    <citation type="submission" date="2016-08" db="EMBL/GenBank/DDBJ databases">
        <title>Pervasive Adenine N6-methylation of Active Genes in Fungi.</title>
        <authorList>
            <consortium name="DOE Joint Genome Institute"/>
            <person name="Mondo S.J."/>
            <person name="Dannebaum R.O."/>
            <person name="Kuo R.C."/>
            <person name="Labutti K."/>
            <person name="Haridas S."/>
            <person name="Kuo A."/>
            <person name="Salamov A."/>
            <person name="Ahrendt S.R."/>
            <person name="Lipzen A."/>
            <person name="Sullivan W."/>
            <person name="Andreopoulos W.B."/>
            <person name="Clum A."/>
            <person name="Lindquist E."/>
            <person name="Daum C."/>
            <person name="Ramamoorthy G.K."/>
            <person name="Gryganskyi A."/>
            <person name="Culley D."/>
            <person name="Magnuson J.K."/>
            <person name="James T.Y."/>
            <person name="O'Malley M.A."/>
            <person name="Stajich J.E."/>
            <person name="Spatafora J.W."/>
            <person name="Visel A."/>
            <person name="Grigoriev I.V."/>
        </authorList>
    </citation>
    <scope>NUCLEOTIDE SEQUENCE [LARGE SCALE GENOMIC DNA]</scope>
    <source>
        <strain evidence="3">finn</strain>
    </source>
</reference>
<dbReference type="Pfam" id="PF09820">
    <property type="entry name" value="AAA-ATPase_like"/>
    <property type="match status" value="1"/>
</dbReference>
<evidence type="ECO:0000313" key="3">
    <source>
        <dbReference type="Proteomes" id="UP000193719"/>
    </source>
</evidence>
<comment type="caution">
    <text evidence="2">The sequence shown here is derived from an EMBL/GenBank/DDBJ whole genome shotgun (WGS) entry which is preliminary data.</text>
</comment>